<organism evidence="2 3">
    <name type="scientific">Colletotrichum kahawae</name>
    <name type="common">Coffee berry disease fungus</name>
    <dbReference type="NCBI Taxonomy" id="34407"/>
    <lineage>
        <taxon>Eukaryota</taxon>
        <taxon>Fungi</taxon>
        <taxon>Dikarya</taxon>
        <taxon>Ascomycota</taxon>
        <taxon>Pezizomycotina</taxon>
        <taxon>Sordariomycetes</taxon>
        <taxon>Hypocreomycetidae</taxon>
        <taxon>Glomerellales</taxon>
        <taxon>Glomerellaceae</taxon>
        <taxon>Colletotrichum</taxon>
        <taxon>Colletotrichum gloeosporioides species complex</taxon>
    </lineage>
</organism>
<name>A0AAD9XX53_COLKA</name>
<accession>A0AAD9XX53</accession>
<keyword evidence="3" id="KW-1185">Reference proteome</keyword>
<dbReference type="EMBL" id="VYYT01000754">
    <property type="protein sequence ID" value="KAK2729876.1"/>
    <property type="molecule type" value="Genomic_DNA"/>
</dbReference>
<reference evidence="2" key="1">
    <citation type="submission" date="2023-02" db="EMBL/GenBank/DDBJ databases">
        <title>Colletotrichum kahawae CIFC_Que2 genome sequencing and assembly.</title>
        <authorList>
            <person name="Baroncelli R."/>
        </authorList>
    </citation>
    <scope>NUCLEOTIDE SEQUENCE</scope>
    <source>
        <strain evidence="2">CIFC_Que2</strain>
    </source>
</reference>
<evidence type="ECO:0000313" key="2">
    <source>
        <dbReference type="EMBL" id="KAK2729876.1"/>
    </source>
</evidence>
<dbReference type="AlphaFoldDB" id="A0AAD9XX53"/>
<gene>
    <name evidence="2" type="ORF">CKAH01_10041</name>
</gene>
<dbReference type="Proteomes" id="UP001281614">
    <property type="component" value="Unassembled WGS sequence"/>
</dbReference>
<feature type="domain" description="2EXR" evidence="1">
    <location>
        <begin position="3"/>
        <end position="95"/>
    </location>
</feature>
<evidence type="ECO:0000259" key="1">
    <source>
        <dbReference type="Pfam" id="PF20150"/>
    </source>
</evidence>
<evidence type="ECO:0000313" key="3">
    <source>
        <dbReference type="Proteomes" id="UP001281614"/>
    </source>
</evidence>
<comment type="caution">
    <text evidence="2">The sequence shown here is derived from an EMBL/GenBank/DDBJ whole genome shotgun (WGS) entry which is preliminary data.</text>
</comment>
<proteinExistence type="predicted"/>
<sequence>MAFTIVQNFPVEIRLLIWERVPQPKRLVGQVPCSTCSATFRSTEDRNAKREHCIRATHPDWRLRFISQPVGHSVFPPLHACRESRRVWLPQYCRLPRYVNLSNGDESHSRAENGDRTQPSNHLRFDIPFISYEADIFTIFDVWTRDQVDIAPNEPLNPDPLEHIAFDPFIGLDRKRIQHVALGESAEYLARTIVSLDFHSLPLLRGISVLSYGPAPQLSLAHPNVEMRPSDVHNHSCKIIDVPQELVQSHQMFREDRLRHPQFEPRPHMRHLSNHVAVLKALMWHAAHTEIIGLRQESFSTIIAFEDFVLGALGQTNLDQTRCPLGHVPGCGPLGHERQEMVLWTMSFEIDFLMMCEESLADGFTQSLTSSPQKE</sequence>
<protein>
    <recommendedName>
        <fullName evidence="1">2EXR domain-containing protein</fullName>
    </recommendedName>
</protein>
<dbReference type="Pfam" id="PF20150">
    <property type="entry name" value="2EXR"/>
    <property type="match status" value="1"/>
</dbReference>
<dbReference type="InterPro" id="IPR045518">
    <property type="entry name" value="2EXR"/>
</dbReference>